<dbReference type="RefSeq" id="WP_001261186.1">
    <property type="nucleotide sequence ID" value="NC_017634.1"/>
</dbReference>
<evidence type="ECO:0000313" key="5">
    <source>
        <dbReference type="Proteomes" id="UP000008614"/>
    </source>
</evidence>
<dbReference type="Gene3D" id="3.40.50.620">
    <property type="entry name" value="HUPs"/>
    <property type="match status" value="1"/>
</dbReference>
<keyword evidence="5" id="KW-1185">Reference proteome</keyword>
<reference evidence="4 5" key="1">
    <citation type="journal article" date="2010" name="BMC Genomics">
        <title>Genome sequence of adherent-invasive Escherichia coli and comparative genomic analysis with other E. coli pathotypes.</title>
        <authorList>
            <person name="Nash J.H."/>
            <person name="Villegas A."/>
            <person name="Kropinski A.M."/>
            <person name="Aguilar-Valenzuela R."/>
            <person name="Konczy P."/>
            <person name="Mascarenhas M."/>
            <person name="Ziebell K."/>
            <person name="Torres A.G."/>
            <person name="Karmali M.A."/>
            <person name="Coombes B.K."/>
        </authorList>
    </citation>
    <scope>NUCLEOTIDE SEQUENCE [LARGE SCALE GENOMIC DNA]</scope>
    <source>
        <strain evidence="5">NRG 857C / AIEC</strain>
    </source>
</reference>
<dbReference type="NCBIfam" id="TIGR00125">
    <property type="entry name" value="cyt_tran_rel"/>
    <property type="match status" value="1"/>
</dbReference>
<sequence>MRTVITFGTFDVLHIGHIKILERAKKYGDRLIVGVSSDALSFSKKQRYPVYPENERCEIIRSLQYVDDVFLEESLELKGEYIKKYKADILIMGNDWEGKFDMFKKICEVIYLPRTEGVSTTKLITQIKKYS</sequence>
<keyword evidence="2 4" id="KW-0548">Nucleotidyltransferase</keyword>
<gene>
    <name evidence="4" type="ordered locus">NRG857_14640</name>
</gene>
<organism evidence="4 5">
    <name type="scientific">Escherichia coli O83:H1 (strain NRG 857C / AIEC)</name>
    <dbReference type="NCBI Taxonomy" id="685038"/>
    <lineage>
        <taxon>Bacteria</taxon>
        <taxon>Pseudomonadati</taxon>
        <taxon>Pseudomonadota</taxon>
        <taxon>Gammaproteobacteria</taxon>
        <taxon>Enterobacterales</taxon>
        <taxon>Enterobacteriaceae</taxon>
        <taxon>Escherichia</taxon>
    </lineage>
</organism>
<keyword evidence="1 4" id="KW-0808">Transferase</keyword>
<name>A0A0H3EPE4_ECO8N</name>
<evidence type="ECO:0000256" key="2">
    <source>
        <dbReference type="ARBA" id="ARBA00022695"/>
    </source>
</evidence>
<dbReference type="InterPro" id="IPR014729">
    <property type="entry name" value="Rossmann-like_a/b/a_fold"/>
</dbReference>
<dbReference type="Proteomes" id="UP000008614">
    <property type="component" value="Chromosome"/>
</dbReference>
<dbReference type="Pfam" id="PF01467">
    <property type="entry name" value="CTP_transf_like"/>
    <property type="match status" value="1"/>
</dbReference>
<feature type="domain" description="Cytidyltransferase-like" evidence="3">
    <location>
        <begin position="5"/>
        <end position="125"/>
    </location>
</feature>
<proteinExistence type="predicted"/>
<accession>A0A0H3EPE4</accession>
<dbReference type="PANTHER" id="PTHR43793">
    <property type="entry name" value="FAD SYNTHASE"/>
    <property type="match status" value="1"/>
</dbReference>
<dbReference type="InterPro" id="IPR004821">
    <property type="entry name" value="Cyt_trans-like"/>
</dbReference>
<dbReference type="KEGG" id="eln:NRG857_14640"/>
<dbReference type="InterPro" id="IPR050385">
    <property type="entry name" value="Archaeal_FAD_synthase"/>
</dbReference>
<evidence type="ECO:0000259" key="3">
    <source>
        <dbReference type="Pfam" id="PF01467"/>
    </source>
</evidence>
<evidence type="ECO:0000256" key="1">
    <source>
        <dbReference type="ARBA" id="ARBA00022679"/>
    </source>
</evidence>
<evidence type="ECO:0000313" key="4">
    <source>
        <dbReference type="EMBL" id="ADR28338.1"/>
    </source>
</evidence>
<protein>
    <submittedName>
        <fullName evidence="4">Glycerol-3-phosphate cytidylyltransferase</fullName>
    </submittedName>
</protein>
<dbReference type="PATRIC" id="fig|685038.3.peg.2989"/>
<dbReference type="SUPFAM" id="SSF52374">
    <property type="entry name" value="Nucleotidylyl transferase"/>
    <property type="match status" value="1"/>
</dbReference>
<dbReference type="GO" id="GO:0016779">
    <property type="term" value="F:nucleotidyltransferase activity"/>
    <property type="evidence" value="ECO:0007669"/>
    <property type="project" value="UniProtKB-KW"/>
</dbReference>
<dbReference type="HOGENOM" id="CLU_034585_2_2_6"/>
<dbReference type="AlphaFoldDB" id="A0A0H3EPE4"/>
<dbReference type="EMBL" id="CP001855">
    <property type="protein sequence ID" value="ADR28338.1"/>
    <property type="molecule type" value="Genomic_DNA"/>
</dbReference>
<dbReference type="PANTHER" id="PTHR43793:SF1">
    <property type="entry name" value="FAD SYNTHASE"/>
    <property type="match status" value="1"/>
</dbReference>